<organism evidence="2 3">
    <name type="scientific">Phakopsora pachyrhizi</name>
    <name type="common">Asian soybean rust disease fungus</name>
    <dbReference type="NCBI Taxonomy" id="170000"/>
    <lineage>
        <taxon>Eukaryota</taxon>
        <taxon>Fungi</taxon>
        <taxon>Dikarya</taxon>
        <taxon>Basidiomycota</taxon>
        <taxon>Pucciniomycotina</taxon>
        <taxon>Pucciniomycetes</taxon>
        <taxon>Pucciniales</taxon>
        <taxon>Phakopsoraceae</taxon>
        <taxon>Phakopsora</taxon>
    </lineage>
</organism>
<evidence type="ECO:0000313" key="2">
    <source>
        <dbReference type="EMBL" id="CAH7682997.1"/>
    </source>
</evidence>
<feature type="transmembrane region" description="Helical" evidence="1">
    <location>
        <begin position="6"/>
        <end position="29"/>
    </location>
</feature>
<comment type="caution">
    <text evidence="2">The sequence shown here is derived from an EMBL/GenBank/DDBJ whole genome shotgun (WGS) entry which is preliminary data.</text>
</comment>
<dbReference type="AlphaFoldDB" id="A0AAV0B7R3"/>
<keyword evidence="1" id="KW-1133">Transmembrane helix</keyword>
<name>A0AAV0B7R3_PHAPC</name>
<evidence type="ECO:0000256" key="1">
    <source>
        <dbReference type="SAM" id="Phobius"/>
    </source>
</evidence>
<keyword evidence="1" id="KW-0472">Membrane</keyword>
<feature type="transmembrane region" description="Helical" evidence="1">
    <location>
        <begin position="68"/>
        <end position="87"/>
    </location>
</feature>
<gene>
    <name evidence="2" type="ORF">PPACK8108_LOCUS16209</name>
</gene>
<keyword evidence="1" id="KW-0812">Transmembrane</keyword>
<evidence type="ECO:0000313" key="3">
    <source>
        <dbReference type="Proteomes" id="UP001153365"/>
    </source>
</evidence>
<accession>A0AAV0B7R3</accession>
<reference evidence="2" key="1">
    <citation type="submission" date="2022-06" db="EMBL/GenBank/DDBJ databases">
        <authorList>
            <consortium name="SYNGENTA / RWTH Aachen University"/>
        </authorList>
    </citation>
    <scope>NUCLEOTIDE SEQUENCE</scope>
</reference>
<proteinExistence type="predicted"/>
<dbReference type="EMBL" id="CALTRL010004382">
    <property type="protein sequence ID" value="CAH7682997.1"/>
    <property type="molecule type" value="Genomic_DNA"/>
</dbReference>
<sequence>MSLYLFYQLLLAVYKYGYQILYLIFTVLLSKNYNHKKLILFQSTLLISKLFTPSALSDFYSQTSLLRHIFHTSVVFYVGVIGISQQLRRIKKILGLFEKFHRDTNVRIKNC</sequence>
<protein>
    <submittedName>
        <fullName evidence="2">Uncharacterized protein</fullName>
    </submittedName>
</protein>
<keyword evidence="3" id="KW-1185">Reference proteome</keyword>
<dbReference type="Proteomes" id="UP001153365">
    <property type="component" value="Unassembled WGS sequence"/>
</dbReference>